<dbReference type="AlphaFoldDB" id="A0A2K9J7M4"/>
<organism evidence="2 3">
    <name type="scientific">Virgibacillus dokdonensis</name>
    <dbReference type="NCBI Taxonomy" id="302167"/>
    <lineage>
        <taxon>Bacteria</taxon>
        <taxon>Bacillati</taxon>
        <taxon>Bacillota</taxon>
        <taxon>Bacilli</taxon>
        <taxon>Bacillales</taxon>
        <taxon>Bacillaceae</taxon>
        <taxon>Virgibacillus</taxon>
    </lineage>
</organism>
<keyword evidence="1" id="KW-0175">Coiled coil</keyword>
<dbReference type="EMBL" id="CP018622">
    <property type="protein sequence ID" value="AUJ26541.1"/>
    <property type="molecule type" value="Genomic_DNA"/>
</dbReference>
<feature type="coiled-coil region" evidence="1">
    <location>
        <begin position="20"/>
        <end position="54"/>
    </location>
</feature>
<evidence type="ECO:0000313" key="2">
    <source>
        <dbReference type="EMBL" id="AUJ26541.1"/>
    </source>
</evidence>
<evidence type="ECO:0000313" key="3">
    <source>
        <dbReference type="Proteomes" id="UP000234237"/>
    </source>
</evidence>
<dbReference type="RefSeq" id="WP_164085527.1">
    <property type="nucleotide sequence ID" value="NZ_CP018622.1"/>
</dbReference>
<accession>A0A2K9J7M4</accession>
<protein>
    <submittedName>
        <fullName evidence="2">Uncharacterized protein</fullName>
    </submittedName>
</protein>
<proteinExistence type="predicted"/>
<sequence>MQQDVNKIINHISNGWASDLVNSKKQVAILMEENERLKEEIKTLKAEKETGEIEDTNN</sequence>
<dbReference type="Proteomes" id="UP000234237">
    <property type="component" value="Chromosome"/>
</dbReference>
<dbReference type="KEGG" id="vpn:A21D_03507"/>
<evidence type="ECO:0000256" key="1">
    <source>
        <dbReference type="SAM" id="Coils"/>
    </source>
</evidence>
<gene>
    <name evidence="2" type="ORF">A21D_03507</name>
</gene>
<reference evidence="3" key="1">
    <citation type="submission" date="2016-11" db="EMBL/GenBank/DDBJ databases">
        <title>Complete genome sequence of Virgibacillus pantothenticus 21D, a halophilic bacterium isolated from the deep hypersaline anoxic basin Discovery in the Mediterranean Sea.</title>
        <authorList>
            <person name="Zeaiter Z."/>
            <person name="Booth J.M."/>
            <person name="Prosdocimi E.M."/>
            <person name="Mapelli F."/>
            <person name="Fusi M."/>
            <person name="Daffonchio D."/>
            <person name="Borin S."/>
            <person name="Crotti E."/>
        </authorList>
    </citation>
    <scope>NUCLEOTIDE SEQUENCE [LARGE SCALE GENOMIC DNA]</scope>
    <source>
        <strain evidence="3">21D</strain>
    </source>
</reference>
<name>A0A2K9J7M4_9BACI</name>